<comment type="caution">
    <text evidence="2">The sequence shown here is derived from an EMBL/GenBank/DDBJ whole genome shotgun (WGS) entry which is preliminary data.</text>
</comment>
<proteinExistence type="predicted"/>
<dbReference type="RefSeq" id="WP_030285550.1">
    <property type="nucleotide sequence ID" value="NZ_JBEZVI010000028.1"/>
</dbReference>
<organism evidence="2 3">
    <name type="scientific">Streptomyces catenulae</name>
    <dbReference type="NCBI Taxonomy" id="66875"/>
    <lineage>
        <taxon>Bacteria</taxon>
        <taxon>Bacillati</taxon>
        <taxon>Actinomycetota</taxon>
        <taxon>Actinomycetes</taxon>
        <taxon>Kitasatosporales</taxon>
        <taxon>Streptomycetaceae</taxon>
        <taxon>Streptomyces</taxon>
    </lineage>
</organism>
<feature type="region of interest" description="Disordered" evidence="1">
    <location>
        <begin position="352"/>
        <end position="372"/>
    </location>
</feature>
<feature type="region of interest" description="Disordered" evidence="1">
    <location>
        <begin position="23"/>
        <end position="61"/>
    </location>
</feature>
<evidence type="ECO:0000313" key="3">
    <source>
        <dbReference type="Proteomes" id="UP001550853"/>
    </source>
</evidence>
<feature type="compositionally biased region" description="Basic and acidic residues" evidence="1">
    <location>
        <begin position="33"/>
        <end position="61"/>
    </location>
</feature>
<protein>
    <submittedName>
        <fullName evidence="2">Uncharacterized protein</fullName>
    </submittedName>
</protein>
<evidence type="ECO:0000313" key="2">
    <source>
        <dbReference type="EMBL" id="MEU3713666.1"/>
    </source>
</evidence>
<feature type="compositionally biased region" description="Low complexity" evidence="1">
    <location>
        <begin position="360"/>
        <end position="372"/>
    </location>
</feature>
<dbReference type="EMBL" id="JBEZVI010000028">
    <property type="protein sequence ID" value="MEU3713666.1"/>
    <property type="molecule type" value="Genomic_DNA"/>
</dbReference>
<name>A0ABV2Z6M5_9ACTN</name>
<sequence>MNEDETKSIAEILNELGTTSRIQVRSSPGLASEVDKAAADEDKKREEDGRGPLRRRTDYRDVRNAPRSLPLTPWQVLHAIGLGAAAARQGAGRGLAEHWGSLRYSQALEANRGQFLQLSSEGRDLLRFYKATQSGEIGTGFASLLAEHIVRSRYPDHSVSVIPADIALKAGWTLRSSGTGPRPEPLTRRPHFFVEAWRPGQPSKIFLTSSKGTHSSVHQVYKQLSTASAHVESVHIGPYATVPYFLIGTEIPAKESLALHVLEAPGTTLLRPSGEEPGADLDLALRQEEFIPDVVLPTEGDRATVPGFQVLPGSFDWFSIVLARTEAAALTAFTGGGKPTAQYLTREQGRRHFHQGTGTGAKTDTDTSTSTSTSTARMWDAEHRIHDIDFVGTDHIYRLNRTRVEAFSGLKRSLFTHLYRGHVNEYRREVHSLRGQWPQRSTAEGWNTVSIRADGTVLAIRLRDE</sequence>
<keyword evidence="3" id="KW-1185">Reference proteome</keyword>
<reference evidence="2 3" key="1">
    <citation type="submission" date="2024-06" db="EMBL/GenBank/DDBJ databases">
        <title>The Natural Products Discovery Center: Release of the First 8490 Sequenced Strains for Exploring Actinobacteria Biosynthetic Diversity.</title>
        <authorList>
            <person name="Kalkreuter E."/>
            <person name="Kautsar S.A."/>
            <person name="Yang D."/>
            <person name="Bader C.D."/>
            <person name="Teijaro C.N."/>
            <person name="Fluegel L."/>
            <person name="Davis C.M."/>
            <person name="Simpson J.R."/>
            <person name="Lauterbach L."/>
            <person name="Steele A.D."/>
            <person name="Gui C."/>
            <person name="Meng S."/>
            <person name="Li G."/>
            <person name="Viehrig K."/>
            <person name="Ye F."/>
            <person name="Su P."/>
            <person name="Kiefer A.F."/>
            <person name="Nichols A."/>
            <person name="Cepeda A.J."/>
            <person name="Yan W."/>
            <person name="Fan B."/>
            <person name="Jiang Y."/>
            <person name="Adhikari A."/>
            <person name="Zheng C.-J."/>
            <person name="Schuster L."/>
            <person name="Cowan T.M."/>
            <person name="Smanski M.J."/>
            <person name="Chevrette M.G."/>
            <person name="De Carvalho L.P.S."/>
            <person name="Shen B."/>
        </authorList>
    </citation>
    <scope>NUCLEOTIDE SEQUENCE [LARGE SCALE GENOMIC DNA]</scope>
    <source>
        <strain evidence="2 3">NPDC033039</strain>
    </source>
</reference>
<dbReference type="Proteomes" id="UP001550853">
    <property type="component" value="Unassembled WGS sequence"/>
</dbReference>
<gene>
    <name evidence="2" type="ORF">AB0E61_26670</name>
</gene>
<accession>A0ABV2Z6M5</accession>
<evidence type="ECO:0000256" key="1">
    <source>
        <dbReference type="SAM" id="MobiDB-lite"/>
    </source>
</evidence>